<name>A0A840ZHP6_9HYPH</name>
<dbReference type="EMBL" id="JACHOP010000007">
    <property type="protein sequence ID" value="MBB5757542.1"/>
    <property type="molecule type" value="Genomic_DNA"/>
</dbReference>
<comment type="caution">
    <text evidence="3">The sequence shown here is derived from an EMBL/GenBank/DDBJ whole genome shotgun (WGS) entry which is preliminary data.</text>
</comment>
<accession>A0A840ZHP6</accession>
<dbReference type="RefSeq" id="WP_183569190.1">
    <property type="nucleotide sequence ID" value="NZ_JACHOP010000007.1"/>
</dbReference>
<proteinExistence type="predicted"/>
<dbReference type="AlphaFoldDB" id="A0A840ZHP6"/>
<reference evidence="3 4" key="1">
    <citation type="submission" date="2020-08" db="EMBL/GenBank/DDBJ databases">
        <title>Genomic Encyclopedia of Type Strains, Phase IV (KMG-IV): sequencing the most valuable type-strain genomes for metagenomic binning, comparative biology and taxonomic classification.</title>
        <authorList>
            <person name="Goeker M."/>
        </authorList>
    </citation>
    <scope>NUCLEOTIDE SEQUENCE [LARGE SCALE GENOMIC DNA]</scope>
    <source>
        <strain evidence="3 4">DSM 2163</strain>
    </source>
</reference>
<dbReference type="GO" id="GO:0051213">
    <property type="term" value="F:dioxygenase activity"/>
    <property type="evidence" value="ECO:0007669"/>
    <property type="project" value="UniProtKB-KW"/>
</dbReference>
<evidence type="ECO:0000256" key="1">
    <source>
        <dbReference type="SAM" id="MobiDB-lite"/>
    </source>
</evidence>
<evidence type="ECO:0000313" key="3">
    <source>
        <dbReference type="EMBL" id="MBB5757542.1"/>
    </source>
</evidence>
<keyword evidence="3" id="KW-0560">Oxidoreductase</keyword>
<feature type="region of interest" description="Disordered" evidence="1">
    <location>
        <begin position="1"/>
        <end position="34"/>
    </location>
</feature>
<dbReference type="SUPFAM" id="SSF51182">
    <property type="entry name" value="RmlC-like cupins"/>
    <property type="match status" value="1"/>
</dbReference>
<dbReference type="InterPro" id="IPR011051">
    <property type="entry name" value="RmlC_Cupin_sf"/>
</dbReference>
<protein>
    <submittedName>
        <fullName evidence="3">Quercetin dioxygenase-like cupin family protein</fullName>
    </submittedName>
</protein>
<evidence type="ECO:0000259" key="2">
    <source>
        <dbReference type="Pfam" id="PF07883"/>
    </source>
</evidence>
<evidence type="ECO:0000313" key="4">
    <source>
        <dbReference type="Proteomes" id="UP000583454"/>
    </source>
</evidence>
<organism evidence="3 4">
    <name type="scientific">Methylorubrum rhodinum</name>
    <dbReference type="NCBI Taxonomy" id="29428"/>
    <lineage>
        <taxon>Bacteria</taxon>
        <taxon>Pseudomonadati</taxon>
        <taxon>Pseudomonadota</taxon>
        <taxon>Alphaproteobacteria</taxon>
        <taxon>Hyphomicrobiales</taxon>
        <taxon>Methylobacteriaceae</taxon>
        <taxon>Methylorubrum</taxon>
    </lineage>
</organism>
<dbReference type="Gene3D" id="2.60.120.10">
    <property type="entry name" value="Jelly Rolls"/>
    <property type="match status" value="1"/>
</dbReference>
<dbReference type="InterPro" id="IPR013096">
    <property type="entry name" value="Cupin_2"/>
</dbReference>
<dbReference type="InterPro" id="IPR014710">
    <property type="entry name" value="RmlC-like_jellyroll"/>
</dbReference>
<gene>
    <name evidence="3" type="ORF">HNR00_002255</name>
</gene>
<keyword evidence="3" id="KW-0223">Dioxygenase</keyword>
<dbReference type="Pfam" id="PF07883">
    <property type="entry name" value="Cupin_2"/>
    <property type="match status" value="1"/>
</dbReference>
<feature type="domain" description="Cupin type-2" evidence="2">
    <location>
        <begin position="38"/>
        <end position="98"/>
    </location>
</feature>
<keyword evidence="4" id="KW-1185">Reference proteome</keyword>
<dbReference type="Proteomes" id="UP000583454">
    <property type="component" value="Unassembled WGS sequence"/>
</dbReference>
<sequence>MTRHCLPWTDLPETRSASGVAKRSLEGQGANKGASLVRVEVPAGTEAPRHSHDHAQFVQVIEGSGMLETEQGWVAFAAGSLFHFPAGTWHAASFETETVLVETNLPPASVP</sequence>